<evidence type="ECO:0000256" key="2">
    <source>
        <dbReference type="ARBA" id="ARBA00010617"/>
    </source>
</evidence>
<evidence type="ECO:0000256" key="8">
    <source>
        <dbReference type="PIRSR" id="PIRSR602402-1"/>
    </source>
</evidence>
<comment type="caution">
    <text evidence="10">The sequence shown here is derived from an EMBL/GenBank/DDBJ whole genome shotgun (WGS) entry which is preliminary data.</text>
</comment>
<evidence type="ECO:0000256" key="7">
    <source>
        <dbReference type="ARBA" id="ARBA00023033"/>
    </source>
</evidence>
<protein>
    <recommendedName>
        <fullName evidence="12">Cytochrome P450</fullName>
    </recommendedName>
</protein>
<dbReference type="SUPFAM" id="SSF48264">
    <property type="entry name" value="Cytochrome P450"/>
    <property type="match status" value="1"/>
</dbReference>
<sequence>MATRLMDRLWPFSTTSCVVTGLLLLVFGYRSWKSRAARKEDEQFAVEKGCAPAPLWCAQMPWGLDLLAKAFWHGRNRTVCEWFVEISELSGPTHEQLLLGARNIGTTSPKNLEAVLTKQFEDFNLGFRIPQFRDLLGSSVFTQEGKEWKHSRSLLRPQFSSNRYHSFEDIKRCVENMLSKVVPGAVTDMQPIFFQLTLDTTLIMLFGETVANENSSADIRRRAEFGSALNTAQEYLAYRTRVGDLHWLINGPPMWRACRTVHAYVDDVIKEALEATDRSRSQSGAKKRYIFIDALIEQTRDPKVLRDQCLSLMLAGRDSTAACLTWTVRLLARHPHALKKVRDEVSSIVGLGSDAREPTREDLKQMTYLNLAIKETLRLYPPVPLNQRAATRTTTLPEGGGEDGKSPVLVGKGESVGYLVYAMHRRKDIYGEDAKAFRPERWENDALKDVGYGYLPFGAGPRACLGQEFAMLEAAYTIARMTQWFPYLTVAKGQTLEIGKEKQVLTLVVSSAEGCQLRLTETAPM</sequence>
<comment type="similarity">
    <text evidence="2 9">Belongs to the cytochrome P450 family.</text>
</comment>
<dbReference type="InterPro" id="IPR001128">
    <property type="entry name" value="Cyt_P450"/>
</dbReference>
<evidence type="ECO:0000256" key="6">
    <source>
        <dbReference type="ARBA" id="ARBA00023004"/>
    </source>
</evidence>
<reference evidence="10" key="1">
    <citation type="submission" date="2023-04" db="EMBL/GenBank/DDBJ databases">
        <title>Black Yeasts Isolated from many extreme environments.</title>
        <authorList>
            <person name="Coleine C."/>
            <person name="Stajich J.E."/>
            <person name="Selbmann L."/>
        </authorList>
    </citation>
    <scope>NUCLEOTIDE SEQUENCE</scope>
    <source>
        <strain evidence="10">CCFEE 5312</strain>
    </source>
</reference>
<dbReference type="EMBL" id="JAWDJX010000004">
    <property type="protein sequence ID" value="KAK3057027.1"/>
    <property type="molecule type" value="Genomic_DNA"/>
</dbReference>
<proteinExistence type="inferred from homology"/>
<evidence type="ECO:0000313" key="10">
    <source>
        <dbReference type="EMBL" id="KAK3057027.1"/>
    </source>
</evidence>
<dbReference type="GO" id="GO:0016712">
    <property type="term" value="F:oxidoreductase activity, acting on paired donors, with incorporation or reduction of molecular oxygen, reduced flavin or flavoprotein as one donor, and incorporation of one atom of oxygen"/>
    <property type="evidence" value="ECO:0007669"/>
    <property type="project" value="InterPro"/>
</dbReference>
<evidence type="ECO:0000256" key="4">
    <source>
        <dbReference type="ARBA" id="ARBA00022723"/>
    </source>
</evidence>
<dbReference type="InterPro" id="IPR047146">
    <property type="entry name" value="Cyt_P450_E_CYP52_fungi"/>
</dbReference>
<comment type="cofactor">
    <cofactor evidence="1 8">
        <name>heme</name>
        <dbReference type="ChEBI" id="CHEBI:30413"/>
    </cofactor>
</comment>
<dbReference type="PRINTS" id="PR00385">
    <property type="entry name" value="P450"/>
</dbReference>
<keyword evidence="4 8" id="KW-0479">Metal-binding</keyword>
<gene>
    <name evidence="10" type="ORF">LTR09_002065</name>
</gene>
<dbReference type="GO" id="GO:0020037">
    <property type="term" value="F:heme binding"/>
    <property type="evidence" value="ECO:0007669"/>
    <property type="project" value="InterPro"/>
</dbReference>
<dbReference type="InterPro" id="IPR017972">
    <property type="entry name" value="Cyt_P450_CS"/>
</dbReference>
<evidence type="ECO:0000256" key="9">
    <source>
        <dbReference type="RuleBase" id="RU000461"/>
    </source>
</evidence>
<keyword evidence="7 9" id="KW-0503">Monooxygenase</keyword>
<dbReference type="InterPro" id="IPR002402">
    <property type="entry name" value="Cyt_P450_E_grp-II"/>
</dbReference>
<accession>A0AAJ0GGE1</accession>
<name>A0AAJ0GGE1_9PEZI</name>
<dbReference type="Pfam" id="PF00067">
    <property type="entry name" value="p450"/>
    <property type="match status" value="1"/>
</dbReference>
<dbReference type="Proteomes" id="UP001271007">
    <property type="component" value="Unassembled WGS sequence"/>
</dbReference>
<keyword evidence="11" id="KW-1185">Reference proteome</keyword>
<evidence type="ECO:0008006" key="12">
    <source>
        <dbReference type="Google" id="ProtNLM"/>
    </source>
</evidence>
<evidence type="ECO:0000313" key="11">
    <source>
        <dbReference type="Proteomes" id="UP001271007"/>
    </source>
</evidence>
<feature type="binding site" description="axial binding residue" evidence="8">
    <location>
        <position position="464"/>
    </location>
    <ligand>
        <name>heme</name>
        <dbReference type="ChEBI" id="CHEBI:30413"/>
    </ligand>
    <ligandPart>
        <name>Fe</name>
        <dbReference type="ChEBI" id="CHEBI:18248"/>
    </ligandPart>
</feature>
<keyword evidence="3 8" id="KW-0349">Heme</keyword>
<organism evidence="10 11">
    <name type="scientific">Extremus antarcticus</name>
    <dbReference type="NCBI Taxonomy" id="702011"/>
    <lineage>
        <taxon>Eukaryota</taxon>
        <taxon>Fungi</taxon>
        <taxon>Dikarya</taxon>
        <taxon>Ascomycota</taxon>
        <taxon>Pezizomycotina</taxon>
        <taxon>Dothideomycetes</taxon>
        <taxon>Dothideomycetidae</taxon>
        <taxon>Mycosphaerellales</taxon>
        <taxon>Extremaceae</taxon>
        <taxon>Extremus</taxon>
    </lineage>
</organism>
<evidence type="ECO:0000256" key="1">
    <source>
        <dbReference type="ARBA" id="ARBA00001971"/>
    </source>
</evidence>
<dbReference type="InterPro" id="IPR002974">
    <property type="entry name" value="Cyt_P450_E_CYP52_ascomycetes"/>
</dbReference>
<keyword evidence="6 8" id="KW-0408">Iron</keyword>
<dbReference type="PANTHER" id="PTHR24287">
    <property type="entry name" value="P450, PUTATIVE (EUROFUNG)-RELATED"/>
    <property type="match status" value="1"/>
</dbReference>
<dbReference type="PANTHER" id="PTHR24287:SF18">
    <property type="entry name" value="CYTOCHROME P450 MONOOXYGENASE APDE-RELATED"/>
    <property type="match status" value="1"/>
</dbReference>
<dbReference type="PROSITE" id="PS00086">
    <property type="entry name" value="CYTOCHROME_P450"/>
    <property type="match status" value="1"/>
</dbReference>
<dbReference type="Gene3D" id="1.10.630.10">
    <property type="entry name" value="Cytochrome P450"/>
    <property type="match status" value="1"/>
</dbReference>
<dbReference type="InterPro" id="IPR036396">
    <property type="entry name" value="Cyt_P450_sf"/>
</dbReference>
<keyword evidence="5 9" id="KW-0560">Oxidoreductase</keyword>
<evidence type="ECO:0000256" key="3">
    <source>
        <dbReference type="ARBA" id="ARBA00022617"/>
    </source>
</evidence>
<evidence type="ECO:0000256" key="5">
    <source>
        <dbReference type="ARBA" id="ARBA00023002"/>
    </source>
</evidence>
<dbReference type="GO" id="GO:0005506">
    <property type="term" value="F:iron ion binding"/>
    <property type="evidence" value="ECO:0007669"/>
    <property type="project" value="InterPro"/>
</dbReference>
<dbReference type="CDD" id="cd11063">
    <property type="entry name" value="CYP52"/>
    <property type="match status" value="1"/>
</dbReference>
<dbReference type="PRINTS" id="PR00464">
    <property type="entry name" value="EP450II"/>
</dbReference>
<dbReference type="PRINTS" id="PR01239">
    <property type="entry name" value="EP450IICYP52"/>
</dbReference>
<dbReference type="AlphaFoldDB" id="A0AAJ0GGE1"/>